<evidence type="ECO:0008006" key="3">
    <source>
        <dbReference type="Google" id="ProtNLM"/>
    </source>
</evidence>
<keyword evidence="2" id="KW-1185">Reference proteome</keyword>
<evidence type="ECO:0000313" key="1">
    <source>
        <dbReference type="EMBL" id="VDM78656.1"/>
    </source>
</evidence>
<dbReference type="EMBL" id="UYYB01102566">
    <property type="protein sequence ID" value="VDM78656.1"/>
    <property type="molecule type" value="Genomic_DNA"/>
</dbReference>
<dbReference type="InterPro" id="IPR042099">
    <property type="entry name" value="ANL_N_sf"/>
</dbReference>
<dbReference type="OrthoDB" id="5854301at2759"/>
<gene>
    <name evidence="1" type="ORF">SVUK_LOCUS13654</name>
</gene>
<dbReference type="Gene3D" id="3.40.50.12780">
    <property type="entry name" value="N-terminal domain of ligase-like"/>
    <property type="match status" value="1"/>
</dbReference>
<reference evidence="1 2" key="1">
    <citation type="submission" date="2018-11" db="EMBL/GenBank/DDBJ databases">
        <authorList>
            <consortium name="Pathogen Informatics"/>
        </authorList>
    </citation>
    <scope>NUCLEOTIDE SEQUENCE [LARGE SCALE GENOMIC DNA]</scope>
</reference>
<dbReference type="AlphaFoldDB" id="A0A3P7J623"/>
<dbReference type="PANTHER" id="PTHR24096:SF422">
    <property type="entry name" value="BCDNA.GH02901"/>
    <property type="match status" value="1"/>
</dbReference>
<name>A0A3P7J623_STRVU</name>
<dbReference type="SUPFAM" id="SSF56801">
    <property type="entry name" value="Acetyl-CoA synthetase-like"/>
    <property type="match status" value="1"/>
</dbReference>
<proteinExistence type="predicted"/>
<accession>A0A3P7J623</accession>
<dbReference type="PANTHER" id="PTHR24096">
    <property type="entry name" value="LONG-CHAIN-FATTY-ACID--COA LIGASE"/>
    <property type="match status" value="1"/>
</dbReference>
<organism evidence="1 2">
    <name type="scientific">Strongylus vulgaris</name>
    <name type="common">Blood worm</name>
    <dbReference type="NCBI Taxonomy" id="40348"/>
    <lineage>
        <taxon>Eukaryota</taxon>
        <taxon>Metazoa</taxon>
        <taxon>Ecdysozoa</taxon>
        <taxon>Nematoda</taxon>
        <taxon>Chromadorea</taxon>
        <taxon>Rhabditida</taxon>
        <taxon>Rhabditina</taxon>
        <taxon>Rhabditomorpha</taxon>
        <taxon>Strongyloidea</taxon>
        <taxon>Strongylidae</taxon>
        <taxon>Strongylus</taxon>
    </lineage>
</organism>
<evidence type="ECO:0000313" key="2">
    <source>
        <dbReference type="Proteomes" id="UP000270094"/>
    </source>
</evidence>
<dbReference type="GO" id="GO:0016405">
    <property type="term" value="F:CoA-ligase activity"/>
    <property type="evidence" value="ECO:0007669"/>
    <property type="project" value="TreeGrafter"/>
</dbReference>
<protein>
    <recommendedName>
        <fullName evidence="3">AMP-dependent synthetase/ligase domain-containing protein</fullName>
    </recommendedName>
</protein>
<dbReference type="Proteomes" id="UP000270094">
    <property type="component" value="Unassembled WGS sequence"/>
</dbReference>
<sequence length="115" mass="12846">MIESDYPPVPLTSEPFHETLLRAIKRHYETGKNKIAFIDGEKPQSGVTFRMVYDQAYSISAFLHAKGFGKDVACAVIPNLWQYAPFFLGVSLRGGAISGASALFTDCEYFIRSKF</sequence>